<name>A0A8T1D8Z6_9STRA</name>
<evidence type="ECO:0000313" key="2">
    <source>
        <dbReference type="Proteomes" id="UP000736787"/>
    </source>
</evidence>
<protein>
    <submittedName>
        <fullName evidence="1">Uncharacterized protein</fullName>
    </submittedName>
</protein>
<evidence type="ECO:0000313" key="1">
    <source>
        <dbReference type="EMBL" id="KAG2936108.1"/>
    </source>
</evidence>
<accession>A0A8T1D8Z6</accession>
<dbReference type="EMBL" id="RCMK01000331">
    <property type="protein sequence ID" value="KAG2936108.1"/>
    <property type="molecule type" value="Genomic_DNA"/>
</dbReference>
<dbReference type="AlphaFoldDB" id="A0A8T1D8Z6"/>
<sequence>MWHRNEHGESGKVEMTAGKREPRFKSFFRGFQAIAAPFGHGPRETALKRRSNCRE</sequence>
<comment type="caution">
    <text evidence="1">The sequence shown here is derived from an EMBL/GenBank/DDBJ whole genome shotgun (WGS) entry which is preliminary data.</text>
</comment>
<dbReference type="Proteomes" id="UP000736787">
    <property type="component" value="Unassembled WGS sequence"/>
</dbReference>
<gene>
    <name evidence="1" type="ORF">PC117_g12214</name>
</gene>
<organism evidence="1 2">
    <name type="scientific">Phytophthora cactorum</name>
    <dbReference type="NCBI Taxonomy" id="29920"/>
    <lineage>
        <taxon>Eukaryota</taxon>
        <taxon>Sar</taxon>
        <taxon>Stramenopiles</taxon>
        <taxon>Oomycota</taxon>
        <taxon>Peronosporomycetes</taxon>
        <taxon>Peronosporales</taxon>
        <taxon>Peronosporaceae</taxon>
        <taxon>Phytophthora</taxon>
    </lineage>
</organism>
<proteinExistence type="predicted"/>
<reference evidence="1" key="1">
    <citation type="submission" date="2018-10" db="EMBL/GenBank/DDBJ databases">
        <title>Effector identification in a new, highly contiguous assembly of the strawberry crown rot pathogen Phytophthora cactorum.</title>
        <authorList>
            <person name="Armitage A.D."/>
            <person name="Nellist C.F."/>
            <person name="Bates H."/>
            <person name="Vickerstaff R.J."/>
            <person name="Harrison R.J."/>
        </authorList>
    </citation>
    <scope>NUCLEOTIDE SEQUENCE</scope>
    <source>
        <strain evidence="1">4040</strain>
    </source>
</reference>